<sequence>MNAPLDIGTRGTIGSLLKKEIEYFTSRREINMNHHYQVGNESSIKSQKRGNSEMASDEGSSWRNFSSFMMKWRRKKRRNSGVLPAMCSMVEISHSHRMNEMPGYSYRSLRDEFQNCDF</sequence>
<evidence type="ECO:0000313" key="2">
    <source>
        <dbReference type="EMBL" id="GAA0147433.1"/>
    </source>
</evidence>
<keyword evidence="3" id="KW-1185">Reference proteome</keyword>
<dbReference type="PANTHER" id="PTHR35131:SF1">
    <property type="entry name" value="EXPRESSED PROTEIN"/>
    <property type="match status" value="1"/>
</dbReference>
<evidence type="ECO:0000313" key="3">
    <source>
        <dbReference type="Proteomes" id="UP001454036"/>
    </source>
</evidence>
<dbReference type="EMBL" id="BAABME010001079">
    <property type="protein sequence ID" value="GAA0147433.1"/>
    <property type="molecule type" value="Genomic_DNA"/>
</dbReference>
<name>A0AAV3P8B4_LITER</name>
<proteinExistence type="predicted"/>
<dbReference type="Proteomes" id="UP001454036">
    <property type="component" value="Unassembled WGS sequence"/>
</dbReference>
<dbReference type="PANTHER" id="PTHR35131">
    <property type="entry name" value="EXPRESSED PROTEIN"/>
    <property type="match status" value="1"/>
</dbReference>
<gene>
    <name evidence="2" type="ORF">LIER_07133</name>
</gene>
<comment type="caution">
    <text evidence="2">The sequence shown here is derived from an EMBL/GenBank/DDBJ whole genome shotgun (WGS) entry which is preliminary data.</text>
</comment>
<dbReference type="AlphaFoldDB" id="A0AAV3P8B4"/>
<accession>A0AAV3P8B4</accession>
<feature type="region of interest" description="Disordered" evidence="1">
    <location>
        <begin position="37"/>
        <end position="60"/>
    </location>
</feature>
<organism evidence="2 3">
    <name type="scientific">Lithospermum erythrorhizon</name>
    <name type="common">Purple gromwell</name>
    <name type="synonym">Lithospermum officinale var. erythrorhizon</name>
    <dbReference type="NCBI Taxonomy" id="34254"/>
    <lineage>
        <taxon>Eukaryota</taxon>
        <taxon>Viridiplantae</taxon>
        <taxon>Streptophyta</taxon>
        <taxon>Embryophyta</taxon>
        <taxon>Tracheophyta</taxon>
        <taxon>Spermatophyta</taxon>
        <taxon>Magnoliopsida</taxon>
        <taxon>eudicotyledons</taxon>
        <taxon>Gunneridae</taxon>
        <taxon>Pentapetalae</taxon>
        <taxon>asterids</taxon>
        <taxon>lamiids</taxon>
        <taxon>Boraginales</taxon>
        <taxon>Boraginaceae</taxon>
        <taxon>Boraginoideae</taxon>
        <taxon>Lithospermeae</taxon>
        <taxon>Lithospermum</taxon>
    </lineage>
</organism>
<reference evidence="2 3" key="1">
    <citation type="submission" date="2024-01" db="EMBL/GenBank/DDBJ databases">
        <title>The complete chloroplast genome sequence of Lithospermum erythrorhizon: insights into the phylogenetic relationship among Boraginaceae species and the maternal lineages of purple gromwells.</title>
        <authorList>
            <person name="Okada T."/>
            <person name="Watanabe K."/>
        </authorList>
    </citation>
    <scope>NUCLEOTIDE SEQUENCE [LARGE SCALE GENOMIC DNA]</scope>
</reference>
<evidence type="ECO:0000256" key="1">
    <source>
        <dbReference type="SAM" id="MobiDB-lite"/>
    </source>
</evidence>
<protein>
    <submittedName>
        <fullName evidence="2">Uncharacterized protein</fullName>
    </submittedName>
</protein>